<proteinExistence type="predicted"/>
<reference evidence="2" key="1">
    <citation type="submission" date="2019-04" db="EMBL/GenBank/DDBJ databases">
        <title>Friends and foes A comparative genomics studyof 23 Aspergillus species from section Flavi.</title>
        <authorList>
            <consortium name="DOE Joint Genome Institute"/>
            <person name="Kjaerbolling I."/>
            <person name="Vesth T."/>
            <person name="Frisvad J.C."/>
            <person name="Nybo J.L."/>
            <person name="Theobald S."/>
            <person name="Kildgaard S."/>
            <person name="Isbrandt T."/>
            <person name="Kuo A."/>
            <person name="Sato A."/>
            <person name="Lyhne E.K."/>
            <person name="Kogle M.E."/>
            <person name="Wiebenga A."/>
            <person name="Kun R.S."/>
            <person name="Lubbers R.J."/>
            <person name="Makela M.R."/>
            <person name="Barry K."/>
            <person name="Chovatia M."/>
            <person name="Clum A."/>
            <person name="Daum C."/>
            <person name="Haridas S."/>
            <person name="He G."/>
            <person name="LaButti K."/>
            <person name="Lipzen A."/>
            <person name="Mondo S."/>
            <person name="Riley R."/>
            <person name="Salamov A."/>
            <person name="Simmons B.A."/>
            <person name="Magnuson J.K."/>
            <person name="Henrissat B."/>
            <person name="Mortensen U.H."/>
            <person name="Larsen T.O."/>
            <person name="Devries R.P."/>
            <person name="Grigoriev I.V."/>
            <person name="Machida M."/>
            <person name="Baker S.E."/>
            <person name="Andersen M.R."/>
        </authorList>
    </citation>
    <scope>NUCLEOTIDE SEQUENCE [LARGE SCALE GENOMIC DNA]</scope>
    <source>
        <strain evidence="2">CBS 553.77</strain>
    </source>
</reference>
<organism evidence="1 2">
    <name type="scientific">Aspergillus coremiiformis</name>
    <dbReference type="NCBI Taxonomy" id="138285"/>
    <lineage>
        <taxon>Eukaryota</taxon>
        <taxon>Fungi</taxon>
        <taxon>Dikarya</taxon>
        <taxon>Ascomycota</taxon>
        <taxon>Pezizomycotina</taxon>
        <taxon>Eurotiomycetes</taxon>
        <taxon>Eurotiomycetidae</taxon>
        <taxon>Eurotiales</taxon>
        <taxon>Aspergillaceae</taxon>
        <taxon>Aspergillus</taxon>
        <taxon>Aspergillus subgen. Circumdati</taxon>
    </lineage>
</organism>
<keyword evidence="2" id="KW-1185">Reference proteome</keyword>
<dbReference type="Proteomes" id="UP000327118">
    <property type="component" value="Unassembled WGS sequence"/>
</dbReference>
<sequence>MNVQVSLFSIVGGIPGAACGARLSTKSTRSREPPMLSRAGFLPSNVDRENRPCRAYHRDSSICGTPWYTLDGRSKHHMTRFLERVDNRGIHVP</sequence>
<evidence type="ECO:0000313" key="2">
    <source>
        <dbReference type="Proteomes" id="UP000327118"/>
    </source>
</evidence>
<dbReference type="AlphaFoldDB" id="A0A5N6Z1T6"/>
<gene>
    <name evidence="1" type="ORF">BDV28DRAFT_136728</name>
</gene>
<dbReference type="EMBL" id="ML739162">
    <property type="protein sequence ID" value="KAE8351622.1"/>
    <property type="molecule type" value="Genomic_DNA"/>
</dbReference>
<accession>A0A5N6Z1T6</accession>
<protein>
    <submittedName>
        <fullName evidence="1">Uncharacterized protein</fullName>
    </submittedName>
</protein>
<name>A0A5N6Z1T6_9EURO</name>
<evidence type="ECO:0000313" key="1">
    <source>
        <dbReference type="EMBL" id="KAE8351622.1"/>
    </source>
</evidence>